<dbReference type="Pfam" id="PF01812">
    <property type="entry name" value="5-FTHF_cyc-lig"/>
    <property type="match status" value="1"/>
</dbReference>
<dbReference type="InterPro" id="IPR002698">
    <property type="entry name" value="FTHF_cligase"/>
</dbReference>
<evidence type="ECO:0000256" key="3">
    <source>
        <dbReference type="ARBA" id="ARBA00022840"/>
    </source>
</evidence>
<dbReference type="HOGENOM" id="CLU_066245_0_1_5"/>
<dbReference type="GO" id="GO:0030272">
    <property type="term" value="F:5-formyltetrahydrofolate cyclo-ligase activity"/>
    <property type="evidence" value="ECO:0007669"/>
    <property type="project" value="UniProtKB-EC"/>
</dbReference>
<evidence type="ECO:0000256" key="2">
    <source>
        <dbReference type="ARBA" id="ARBA00022741"/>
    </source>
</evidence>
<proteinExistence type="inferred from homology"/>
<keyword evidence="3 4" id="KW-0067">ATP-binding</keyword>
<dbReference type="AlphaFoldDB" id="A7IQD0"/>
<keyword evidence="4" id="KW-0479">Metal-binding</keyword>
<keyword evidence="2 4" id="KW-0547">Nucleotide-binding</keyword>
<geneLocation type="plasmid" evidence="5 6">
    <name>pXAUT01</name>
</geneLocation>
<dbReference type="InterPro" id="IPR024185">
    <property type="entry name" value="FTHF_cligase-like_sf"/>
</dbReference>
<dbReference type="NCBIfam" id="TIGR02727">
    <property type="entry name" value="MTHFS_bact"/>
    <property type="match status" value="1"/>
</dbReference>
<dbReference type="GO" id="GO:0046872">
    <property type="term" value="F:metal ion binding"/>
    <property type="evidence" value="ECO:0007669"/>
    <property type="project" value="UniProtKB-KW"/>
</dbReference>
<sequence>MTSHSDNEGPATYASPPCFMHEVDPAYMGLAEPSDPRQRADVMRWRKAERARLIAARLAIPSEVRRRHGDQIAANLEEALGDVAGLTVSVYWPFRGEPDLREFLEHVNARGGRTALPVVIARDKPLVFRAWSKDEPLERGVWNIPAPAENAEVVTPDVVIAPVVGFDLLCCRLGYGGGFFDRTLAALPKRPRVFGVGYKQAAIPTIYPQPHDIAMDVVVTEDGIVAPEAGADRAA</sequence>
<dbReference type="PANTHER" id="PTHR23407">
    <property type="entry name" value="ATPASE INHIBITOR/5-FORMYLTETRAHYDROFOLATE CYCLO-LIGASE"/>
    <property type="match status" value="1"/>
</dbReference>
<dbReference type="Proteomes" id="UP000002417">
    <property type="component" value="Plasmid pXAUT01"/>
</dbReference>
<reference evidence="5 6" key="1">
    <citation type="submission" date="2007-07" db="EMBL/GenBank/DDBJ databases">
        <title>Complete sequence of plasmid pXAUT01 of Xanthobacter autotrophicus Py2.</title>
        <authorList>
            <consortium name="US DOE Joint Genome Institute"/>
            <person name="Copeland A."/>
            <person name="Lucas S."/>
            <person name="Lapidus A."/>
            <person name="Barry K."/>
            <person name="Glavina del Rio T."/>
            <person name="Hammon N."/>
            <person name="Israni S."/>
            <person name="Dalin E."/>
            <person name="Tice H."/>
            <person name="Pitluck S."/>
            <person name="Sims D."/>
            <person name="Brettin T."/>
            <person name="Bruce D."/>
            <person name="Detter J.C."/>
            <person name="Han C."/>
            <person name="Tapia R."/>
            <person name="Brainard J."/>
            <person name="Schmutz J."/>
            <person name="Larimer F."/>
            <person name="Land M."/>
            <person name="Hauser L."/>
            <person name="Kyrpides N."/>
            <person name="Kim E."/>
            <person name="Ensigns S.A."/>
            <person name="Richardson P."/>
        </authorList>
    </citation>
    <scope>NUCLEOTIDE SEQUENCE [LARGE SCALE GENOMIC DNA]</scope>
    <source>
        <strain evidence="6">ATCC BAA-1158 / Py2</strain>
        <plasmid evidence="6">Plasmid pXAUT01</plasmid>
    </source>
</reference>
<dbReference type="PANTHER" id="PTHR23407:SF1">
    <property type="entry name" value="5-FORMYLTETRAHYDROFOLATE CYCLO-LIGASE"/>
    <property type="match status" value="1"/>
</dbReference>
<evidence type="ECO:0000313" key="6">
    <source>
        <dbReference type="Proteomes" id="UP000002417"/>
    </source>
</evidence>
<dbReference type="EC" id="6.3.3.2" evidence="4"/>
<evidence type="ECO:0000313" key="5">
    <source>
        <dbReference type="EMBL" id="ABS70226.1"/>
    </source>
</evidence>
<organism evidence="5 6">
    <name type="scientific">Xanthobacter autotrophicus (strain ATCC BAA-1158 / Py2)</name>
    <dbReference type="NCBI Taxonomy" id="78245"/>
    <lineage>
        <taxon>Bacteria</taxon>
        <taxon>Pseudomonadati</taxon>
        <taxon>Pseudomonadota</taxon>
        <taxon>Alphaproteobacteria</taxon>
        <taxon>Hyphomicrobiales</taxon>
        <taxon>Xanthobacteraceae</taxon>
        <taxon>Xanthobacter</taxon>
    </lineage>
</organism>
<keyword evidence="5" id="KW-0436">Ligase</keyword>
<keyword evidence="5" id="KW-0614">Plasmid</keyword>
<gene>
    <name evidence="5" type="ordered locus">Xaut_5028</name>
</gene>
<comment type="catalytic activity">
    <reaction evidence="4">
        <text>(6S)-5-formyl-5,6,7,8-tetrahydrofolate + ATP = (6R)-5,10-methenyltetrahydrofolate + ADP + phosphate</text>
        <dbReference type="Rhea" id="RHEA:10488"/>
        <dbReference type="ChEBI" id="CHEBI:30616"/>
        <dbReference type="ChEBI" id="CHEBI:43474"/>
        <dbReference type="ChEBI" id="CHEBI:57455"/>
        <dbReference type="ChEBI" id="CHEBI:57457"/>
        <dbReference type="ChEBI" id="CHEBI:456216"/>
        <dbReference type="EC" id="6.3.3.2"/>
    </reaction>
</comment>
<dbReference type="eggNOG" id="COG0212">
    <property type="taxonomic scope" value="Bacteria"/>
</dbReference>
<keyword evidence="4" id="KW-0460">Magnesium</keyword>
<accession>A7IQD0</accession>
<keyword evidence="6" id="KW-1185">Reference proteome</keyword>
<dbReference type="KEGG" id="xau:Xaut_5028"/>
<protein>
    <recommendedName>
        <fullName evidence="4">5-formyltetrahydrofolate cyclo-ligase</fullName>
        <ecNumber evidence="4">6.3.3.2</ecNumber>
    </recommendedName>
</protein>
<comment type="cofactor">
    <cofactor evidence="4">
        <name>Mg(2+)</name>
        <dbReference type="ChEBI" id="CHEBI:18420"/>
    </cofactor>
</comment>
<dbReference type="Gene3D" id="3.40.50.10420">
    <property type="entry name" value="NagB/RpiA/CoA transferase-like"/>
    <property type="match status" value="1"/>
</dbReference>
<dbReference type="PhylomeDB" id="A7IQD0"/>
<evidence type="ECO:0000256" key="4">
    <source>
        <dbReference type="RuleBase" id="RU361279"/>
    </source>
</evidence>
<evidence type="ECO:0000256" key="1">
    <source>
        <dbReference type="ARBA" id="ARBA00010638"/>
    </source>
</evidence>
<dbReference type="EMBL" id="CP000782">
    <property type="protein sequence ID" value="ABS70226.1"/>
    <property type="molecule type" value="Genomic_DNA"/>
</dbReference>
<dbReference type="SUPFAM" id="SSF100950">
    <property type="entry name" value="NagB/RpiA/CoA transferase-like"/>
    <property type="match status" value="1"/>
</dbReference>
<dbReference type="InterPro" id="IPR037171">
    <property type="entry name" value="NagB/RpiA_transferase-like"/>
</dbReference>
<dbReference type="GO" id="GO:0035999">
    <property type="term" value="P:tetrahydrofolate interconversion"/>
    <property type="evidence" value="ECO:0007669"/>
    <property type="project" value="TreeGrafter"/>
</dbReference>
<dbReference type="OrthoDB" id="9801938at2"/>
<dbReference type="GO" id="GO:0005524">
    <property type="term" value="F:ATP binding"/>
    <property type="evidence" value="ECO:0007669"/>
    <property type="project" value="UniProtKB-KW"/>
</dbReference>
<comment type="similarity">
    <text evidence="1 4">Belongs to the 5-formyltetrahydrofolate cyclo-ligase family.</text>
</comment>
<name>A7IQD0_XANP2</name>
<dbReference type="GO" id="GO:0009396">
    <property type="term" value="P:folic acid-containing compound biosynthetic process"/>
    <property type="evidence" value="ECO:0007669"/>
    <property type="project" value="TreeGrafter"/>
</dbReference>